<reference evidence="1" key="1">
    <citation type="submission" date="2020-02" db="EMBL/GenBank/DDBJ databases">
        <authorList>
            <person name="Meier V. D."/>
        </authorList>
    </citation>
    <scope>NUCLEOTIDE SEQUENCE</scope>
    <source>
        <strain evidence="1">AVDCRST_MAG18</strain>
    </source>
</reference>
<dbReference type="SUPFAM" id="SSF51182">
    <property type="entry name" value="RmlC-like cupins"/>
    <property type="match status" value="1"/>
</dbReference>
<dbReference type="CDD" id="cd10548">
    <property type="entry name" value="cupin_CDO"/>
    <property type="match status" value="1"/>
</dbReference>
<dbReference type="InterPro" id="IPR014710">
    <property type="entry name" value="RmlC-like_jellyroll"/>
</dbReference>
<dbReference type="AlphaFoldDB" id="A0A6J4V6Q1"/>
<accession>A0A6J4V6Q1</accession>
<gene>
    <name evidence="1" type="ORF">AVDCRST_MAG18-1892</name>
</gene>
<dbReference type="EMBL" id="CADCWN010000149">
    <property type="protein sequence ID" value="CAA9570210.1"/>
    <property type="molecule type" value="Genomic_DNA"/>
</dbReference>
<organism evidence="1">
    <name type="scientific">uncultured Thermomicrobiales bacterium</name>
    <dbReference type="NCBI Taxonomy" id="1645740"/>
    <lineage>
        <taxon>Bacteria</taxon>
        <taxon>Pseudomonadati</taxon>
        <taxon>Thermomicrobiota</taxon>
        <taxon>Thermomicrobia</taxon>
        <taxon>Thermomicrobiales</taxon>
        <taxon>environmental samples</taxon>
    </lineage>
</organism>
<evidence type="ECO:0000313" key="1">
    <source>
        <dbReference type="EMBL" id="CAA9570210.1"/>
    </source>
</evidence>
<dbReference type="Gene3D" id="2.60.120.10">
    <property type="entry name" value="Jelly Rolls"/>
    <property type="match status" value="1"/>
</dbReference>
<protein>
    <recommendedName>
        <fullName evidence="2">Cysteine dioxygenase</fullName>
    </recommendedName>
</protein>
<evidence type="ECO:0008006" key="2">
    <source>
        <dbReference type="Google" id="ProtNLM"/>
    </source>
</evidence>
<sequence>MSATQTTYGIADFVEDARRIMEVEGGIKDRETAVGQLEPLLKRALDGPGWTDPQYATIVDGGRPGFAYYKNEDGSLNVYGVLFRPEHPTPTHDHVTWGIIGVYSGQQRTTRYRRLDDGATPGQCHVELQADEVLTHGATYPLLPPHDIHRIEVLGTEDGLSIHVLGADLKRQRRRIFDVENNTCEEVEGVSMAR</sequence>
<name>A0A6J4V6Q1_9BACT</name>
<proteinExistence type="predicted"/>
<dbReference type="InterPro" id="IPR011051">
    <property type="entry name" value="RmlC_Cupin_sf"/>
</dbReference>